<evidence type="ECO:0000256" key="6">
    <source>
        <dbReference type="ARBA" id="ARBA00023242"/>
    </source>
</evidence>
<name>A0ABY8UIL4_TETOB</name>
<evidence type="ECO:0000256" key="7">
    <source>
        <dbReference type="SAM" id="MobiDB-lite"/>
    </source>
</evidence>
<evidence type="ECO:0008006" key="12">
    <source>
        <dbReference type="Google" id="ProtNLM"/>
    </source>
</evidence>
<dbReference type="PANTHER" id="PTHR13100:SF10">
    <property type="entry name" value="CELL GROWTH-REGULATING NUCLEOLAR PROTEIN"/>
    <property type="match status" value="1"/>
</dbReference>
<keyword evidence="5" id="KW-0862">Zinc</keyword>
<evidence type="ECO:0000256" key="1">
    <source>
        <dbReference type="ARBA" id="ARBA00004123"/>
    </source>
</evidence>
<evidence type="ECO:0000256" key="3">
    <source>
        <dbReference type="ARBA" id="ARBA00022737"/>
    </source>
</evidence>
<dbReference type="EMBL" id="CP126218">
    <property type="protein sequence ID" value="WIA20011.1"/>
    <property type="molecule type" value="Genomic_DNA"/>
</dbReference>
<dbReference type="PANTHER" id="PTHR13100">
    <property type="entry name" value="CELL GROWTH-REGULATING NUCLEOLAR PROTEIN LYAR"/>
    <property type="match status" value="1"/>
</dbReference>
<feature type="compositionally biased region" description="Low complexity" evidence="7">
    <location>
        <begin position="178"/>
        <end position="200"/>
    </location>
</feature>
<organism evidence="10 11">
    <name type="scientific">Tetradesmus obliquus</name>
    <name type="common">Green alga</name>
    <name type="synonym">Acutodesmus obliquus</name>
    <dbReference type="NCBI Taxonomy" id="3088"/>
    <lineage>
        <taxon>Eukaryota</taxon>
        <taxon>Viridiplantae</taxon>
        <taxon>Chlorophyta</taxon>
        <taxon>core chlorophytes</taxon>
        <taxon>Chlorophyceae</taxon>
        <taxon>CS clade</taxon>
        <taxon>Sphaeropleales</taxon>
        <taxon>Scenedesmaceae</taxon>
        <taxon>Tetradesmus</taxon>
    </lineage>
</organism>
<proteinExistence type="predicted"/>
<evidence type="ECO:0000256" key="5">
    <source>
        <dbReference type="ARBA" id="ARBA00022833"/>
    </source>
</evidence>
<sequence>MSLQQFRGPGDCGSLVKAARRCNNKTATDLQRHLPKLVNHFRMCGGHAFTCVDCSRTFDRQSAQGHSTCVSEHEKYALGATKPGGYAAQGYNDGAQAAAAPAAAAAGGEQEVIGLQFLAERPPWRCSCCNVSCTSRDTLLGHASGVKHKRRARAALGLTNQQQQQPANGAADADKQADAAGAAGDAKQDTPAAAAAAASEEQGEEQQASKKQKKEKKEKKRKQEADAAADAKQEAQQQQAAETDDSKNSKKSKKEKKNKKQDEAAAEPAVATAAAAEEQPEQEASKKDKKKKDKNSKKQQQQQQPDPAVLQPLLKVARKKLKKKGSMAVSKLQALLQENANGGFSTELVEAVQQQLLGSGEVQLKDATLHWQAAN</sequence>
<dbReference type="InterPro" id="IPR039999">
    <property type="entry name" value="LYAR"/>
</dbReference>
<dbReference type="Proteomes" id="UP001244341">
    <property type="component" value="Chromosome 11b"/>
</dbReference>
<evidence type="ECO:0000313" key="10">
    <source>
        <dbReference type="EMBL" id="WIA20011.1"/>
    </source>
</evidence>
<accession>A0ABY8UIL4</accession>
<dbReference type="InterPro" id="IPR014898">
    <property type="entry name" value="Znf_C2H2_LYAR"/>
</dbReference>
<evidence type="ECO:0000313" key="11">
    <source>
        <dbReference type="Proteomes" id="UP001244341"/>
    </source>
</evidence>
<evidence type="ECO:0000256" key="2">
    <source>
        <dbReference type="ARBA" id="ARBA00022723"/>
    </source>
</evidence>
<keyword evidence="11" id="KW-1185">Reference proteome</keyword>
<feature type="domain" description="C2H2-type" evidence="9">
    <location>
        <begin position="124"/>
        <end position="148"/>
    </location>
</feature>
<comment type="subcellular location">
    <subcellularLocation>
        <location evidence="1">Nucleus</location>
    </subcellularLocation>
</comment>
<dbReference type="Pfam" id="PF12874">
    <property type="entry name" value="zf-met"/>
    <property type="match status" value="1"/>
</dbReference>
<keyword evidence="6" id="KW-0539">Nucleus</keyword>
<keyword evidence="4" id="KW-0863">Zinc-finger</keyword>
<dbReference type="Pfam" id="PF08790">
    <property type="entry name" value="zf-LYAR"/>
    <property type="match status" value="1"/>
</dbReference>
<reference evidence="10 11" key="1">
    <citation type="submission" date="2023-05" db="EMBL/GenBank/DDBJ databases">
        <title>A 100% complete, gapless, phased diploid assembly of the Scenedesmus obliquus UTEX 3031 genome.</title>
        <authorList>
            <person name="Biondi T.C."/>
            <person name="Hanschen E.R."/>
            <person name="Kwon T."/>
            <person name="Eng W."/>
            <person name="Kruse C.P.S."/>
            <person name="Koehler S.I."/>
            <person name="Kunde Y."/>
            <person name="Gleasner C.D."/>
            <person name="You Mak K.T."/>
            <person name="Polle J."/>
            <person name="Hovde B.T."/>
            <person name="Starkenburg S.R."/>
        </authorList>
    </citation>
    <scope>NUCLEOTIDE SEQUENCE [LARGE SCALE GENOMIC DNA]</scope>
    <source>
        <strain evidence="10 11">DOE0152z</strain>
    </source>
</reference>
<dbReference type="InterPro" id="IPR036236">
    <property type="entry name" value="Znf_C2H2_sf"/>
</dbReference>
<dbReference type="Gene3D" id="3.30.160.60">
    <property type="entry name" value="Classic Zinc Finger"/>
    <property type="match status" value="1"/>
</dbReference>
<feature type="region of interest" description="Disordered" evidence="7">
    <location>
        <begin position="157"/>
        <end position="311"/>
    </location>
</feature>
<feature type="compositionally biased region" description="Basic residues" evidence="7">
    <location>
        <begin position="210"/>
        <end position="220"/>
    </location>
</feature>
<evidence type="ECO:0000259" key="8">
    <source>
        <dbReference type="Pfam" id="PF08790"/>
    </source>
</evidence>
<dbReference type="SUPFAM" id="SSF57667">
    <property type="entry name" value="beta-beta-alpha zinc fingers"/>
    <property type="match status" value="2"/>
</dbReference>
<keyword evidence="3" id="KW-0677">Repeat</keyword>
<feature type="compositionally biased region" description="Basic and acidic residues" evidence="7">
    <location>
        <begin position="221"/>
        <end position="233"/>
    </location>
</feature>
<evidence type="ECO:0000259" key="9">
    <source>
        <dbReference type="Pfam" id="PF12874"/>
    </source>
</evidence>
<keyword evidence="2" id="KW-0479">Metal-binding</keyword>
<feature type="compositionally biased region" description="Low complexity" evidence="7">
    <location>
        <begin position="266"/>
        <end position="277"/>
    </location>
</feature>
<feature type="compositionally biased region" description="Basic residues" evidence="7">
    <location>
        <begin position="287"/>
        <end position="297"/>
    </location>
</feature>
<feature type="domain" description="Zinc finger C2H2 LYAR-type" evidence="8">
    <location>
        <begin position="49"/>
        <end position="76"/>
    </location>
</feature>
<feature type="compositionally biased region" description="Basic residues" evidence="7">
    <location>
        <begin position="249"/>
        <end position="259"/>
    </location>
</feature>
<feature type="compositionally biased region" description="Low complexity" evidence="7">
    <location>
        <begin position="157"/>
        <end position="171"/>
    </location>
</feature>
<dbReference type="InterPro" id="IPR013087">
    <property type="entry name" value="Znf_C2H2_type"/>
</dbReference>
<gene>
    <name evidence="10" type="ORF">OEZ85_005882</name>
</gene>
<evidence type="ECO:0000256" key="4">
    <source>
        <dbReference type="ARBA" id="ARBA00022771"/>
    </source>
</evidence>
<protein>
    <recommendedName>
        <fullName evidence="12">C2H2-type domain-containing protein</fullName>
    </recommendedName>
</protein>